<organism evidence="6 7">
    <name type="scientific">Cirrhinus mrigala</name>
    <name type="common">Mrigala</name>
    <dbReference type="NCBI Taxonomy" id="683832"/>
    <lineage>
        <taxon>Eukaryota</taxon>
        <taxon>Metazoa</taxon>
        <taxon>Chordata</taxon>
        <taxon>Craniata</taxon>
        <taxon>Vertebrata</taxon>
        <taxon>Euteleostomi</taxon>
        <taxon>Actinopterygii</taxon>
        <taxon>Neopterygii</taxon>
        <taxon>Teleostei</taxon>
        <taxon>Ostariophysi</taxon>
        <taxon>Cypriniformes</taxon>
        <taxon>Cyprinidae</taxon>
        <taxon>Labeoninae</taxon>
        <taxon>Labeonini</taxon>
        <taxon>Cirrhinus</taxon>
    </lineage>
</organism>
<evidence type="ECO:0000256" key="3">
    <source>
        <dbReference type="ARBA" id="ARBA00023170"/>
    </source>
</evidence>
<dbReference type="InterPro" id="IPR013106">
    <property type="entry name" value="Ig_V-set"/>
</dbReference>
<dbReference type="PANTHER" id="PTHR19367">
    <property type="entry name" value="T-CELL RECEPTOR ALPHA CHAIN V REGION"/>
    <property type="match status" value="1"/>
</dbReference>
<evidence type="ECO:0000256" key="1">
    <source>
        <dbReference type="ARBA" id="ARBA00022729"/>
    </source>
</evidence>
<dbReference type="Pfam" id="PF07686">
    <property type="entry name" value="V-set"/>
    <property type="match status" value="1"/>
</dbReference>
<keyword evidence="4" id="KW-0393">Immunoglobulin domain</keyword>
<dbReference type="InterPro" id="IPR013783">
    <property type="entry name" value="Ig-like_fold"/>
</dbReference>
<evidence type="ECO:0000256" key="4">
    <source>
        <dbReference type="ARBA" id="ARBA00023319"/>
    </source>
</evidence>
<evidence type="ECO:0000313" key="6">
    <source>
        <dbReference type="EMBL" id="KAL0152141.1"/>
    </source>
</evidence>
<dbReference type="Proteomes" id="UP001529510">
    <property type="component" value="Unassembled WGS sequence"/>
</dbReference>
<keyword evidence="1" id="KW-0732">Signal</keyword>
<dbReference type="InterPro" id="IPR036179">
    <property type="entry name" value="Ig-like_dom_sf"/>
</dbReference>
<dbReference type="InterPro" id="IPR051287">
    <property type="entry name" value="TCR_variable_region"/>
</dbReference>
<reference evidence="6 7" key="1">
    <citation type="submission" date="2024-05" db="EMBL/GenBank/DDBJ databases">
        <title>Genome sequencing and assembly of Indian major carp, Cirrhinus mrigala (Hamilton, 1822).</title>
        <authorList>
            <person name="Mohindra V."/>
            <person name="Chowdhury L.M."/>
            <person name="Lal K."/>
            <person name="Jena J.K."/>
        </authorList>
    </citation>
    <scope>NUCLEOTIDE SEQUENCE [LARGE SCALE GENOMIC DNA]</scope>
    <source>
        <strain evidence="6">CM1030</strain>
        <tissue evidence="6">Blood</tissue>
    </source>
</reference>
<keyword evidence="2" id="KW-1064">Adaptive immunity</keyword>
<proteinExistence type="predicted"/>
<name>A0ABD0MT56_CIRMR</name>
<sequence>AVLGNDIKPSKTDIFEKEGSDITMSYIYSSSTTDTLYWYRQYGKSKPEFLVFTYSSAQDAKQSGVDPRFTVKVEKMDQIHVYLEISSAAVSDSALYYCALQPTVTGNTSALYKNLSL</sequence>
<feature type="domain" description="Immunoglobulin V-set" evidence="5">
    <location>
        <begin position="21"/>
        <end position="100"/>
    </location>
</feature>
<dbReference type="SMART" id="SM00406">
    <property type="entry name" value="IGv"/>
    <property type="match status" value="1"/>
</dbReference>
<protein>
    <recommendedName>
        <fullName evidence="5">Immunoglobulin V-set domain-containing protein</fullName>
    </recommendedName>
</protein>
<dbReference type="PANTHER" id="PTHR19367:SF18">
    <property type="entry name" value="T CELL RECEPTOR ALPHA VARIABLE 16"/>
    <property type="match status" value="1"/>
</dbReference>
<evidence type="ECO:0000256" key="2">
    <source>
        <dbReference type="ARBA" id="ARBA00023130"/>
    </source>
</evidence>
<feature type="non-terminal residue" evidence="6">
    <location>
        <position position="1"/>
    </location>
</feature>
<dbReference type="GO" id="GO:0002250">
    <property type="term" value="P:adaptive immune response"/>
    <property type="evidence" value="ECO:0007669"/>
    <property type="project" value="UniProtKB-KW"/>
</dbReference>
<accession>A0ABD0MT56</accession>
<dbReference type="Gene3D" id="2.60.40.10">
    <property type="entry name" value="Immunoglobulins"/>
    <property type="match status" value="1"/>
</dbReference>
<evidence type="ECO:0000259" key="5">
    <source>
        <dbReference type="SMART" id="SM00406"/>
    </source>
</evidence>
<keyword evidence="2" id="KW-0391">Immunity</keyword>
<comment type="caution">
    <text evidence="6">The sequence shown here is derived from an EMBL/GenBank/DDBJ whole genome shotgun (WGS) entry which is preliminary data.</text>
</comment>
<dbReference type="SUPFAM" id="SSF48726">
    <property type="entry name" value="Immunoglobulin"/>
    <property type="match status" value="1"/>
</dbReference>
<dbReference type="AlphaFoldDB" id="A0ABD0MT56"/>
<keyword evidence="3" id="KW-0675">Receptor</keyword>
<keyword evidence="7" id="KW-1185">Reference proteome</keyword>
<dbReference type="EMBL" id="JAMKFB020000190">
    <property type="protein sequence ID" value="KAL0152141.1"/>
    <property type="molecule type" value="Genomic_DNA"/>
</dbReference>
<evidence type="ECO:0000313" key="7">
    <source>
        <dbReference type="Proteomes" id="UP001529510"/>
    </source>
</evidence>
<gene>
    <name evidence="6" type="ORF">M9458_052572</name>
</gene>